<feature type="domain" description="HipA-like C-terminal" evidence="4">
    <location>
        <begin position="177"/>
        <end position="405"/>
    </location>
</feature>
<comment type="similarity">
    <text evidence="1">Belongs to the HipA Ser/Thr kinase family.</text>
</comment>
<dbReference type="PANTHER" id="PTHR37419:SF8">
    <property type="entry name" value="TOXIN YJJJ"/>
    <property type="match status" value="1"/>
</dbReference>
<dbReference type="RefSeq" id="WP_145016996.1">
    <property type="nucleotide sequence ID" value="NZ_VLLN01000001.1"/>
</dbReference>
<evidence type="ECO:0000313" key="6">
    <source>
        <dbReference type="EMBL" id="TWJ33424.1"/>
    </source>
</evidence>
<name>A0A562WS57_9BACT</name>
<proteinExistence type="inferred from homology"/>
<organism evidence="6 7">
    <name type="scientific">Geobacter argillaceus</name>
    <dbReference type="NCBI Taxonomy" id="345631"/>
    <lineage>
        <taxon>Bacteria</taxon>
        <taxon>Pseudomonadati</taxon>
        <taxon>Thermodesulfobacteriota</taxon>
        <taxon>Desulfuromonadia</taxon>
        <taxon>Geobacterales</taxon>
        <taxon>Geobacteraceae</taxon>
        <taxon>Geobacter</taxon>
    </lineage>
</organism>
<dbReference type="Proteomes" id="UP000319449">
    <property type="component" value="Unassembled WGS sequence"/>
</dbReference>
<evidence type="ECO:0000256" key="3">
    <source>
        <dbReference type="ARBA" id="ARBA00022777"/>
    </source>
</evidence>
<dbReference type="Gene3D" id="1.10.1070.20">
    <property type="match status" value="1"/>
</dbReference>
<dbReference type="AlphaFoldDB" id="A0A562WS57"/>
<evidence type="ECO:0000256" key="2">
    <source>
        <dbReference type="ARBA" id="ARBA00022679"/>
    </source>
</evidence>
<dbReference type="OrthoDB" id="9805913at2"/>
<dbReference type="InterPro" id="IPR017508">
    <property type="entry name" value="HipA_N1"/>
</dbReference>
<dbReference type="InterPro" id="IPR012893">
    <property type="entry name" value="HipA-like_C"/>
</dbReference>
<sequence length="435" mass="48479">MPPNRTAKIYLWGKLVGAVAWMEDRGHAAYEFDPAFLKKGWDISPLHLGIESAAGQIFTFPALNKVTYMGLPGFLADVLPDKFGNAIIDAWLARQGSGVQSFGPVERLCYTGKRGMGALEFAPPINHNLNKAVPVEIEALVSLAQDVMHTREKLDITLGDNEAANAEAMLDILRVGTSAGGARPKAIIAMNDKGRVISGQTDVPQGYEHWLLKFDGVTDLELGEPKEFGRIEFAYHLMAQAAGIEMTECRLLEETGRAHFMTKRFDRDGRKKIHMQTLCGIAHYDFNMAGAYGYEQAFQVMRRLRLPKSDAIQLFRRMVFNVLARNQDDHTKNISFLMDQTGTWRLSPAYDVTYAHNPAGKWTNTHQMSINGKLDGFTIEDMAIIGESIRLSNPKAIVSEIAGTVDRWPEFAKQAGLRTDLAIMIGQNHRKLSPR</sequence>
<keyword evidence="2" id="KW-0808">Transferase</keyword>
<keyword evidence="3 6" id="KW-0418">Kinase</keyword>
<dbReference type="InterPro" id="IPR052028">
    <property type="entry name" value="HipA_Ser/Thr_kinase"/>
</dbReference>
<comment type="caution">
    <text evidence="6">The sequence shown here is derived from an EMBL/GenBank/DDBJ whole genome shotgun (WGS) entry which is preliminary data.</text>
</comment>
<accession>A0A562WS57</accession>
<reference evidence="6 7" key="1">
    <citation type="submission" date="2019-07" db="EMBL/GenBank/DDBJ databases">
        <title>Genomic Encyclopedia of Archaeal and Bacterial Type Strains, Phase II (KMG-II): from individual species to whole genera.</title>
        <authorList>
            <person name="Goeker M."/>
        </authorList>
    </citation>
    <scope>NUCLEOTIDE SEQUENCE [LARGE SCALE GENOMIC DNA]</scope>
    <source>
        <strain evidence="6 7">ATCC BAA-1139</strain>
    </source>
</reference>
<feature type="domain" description="HipA N-terminal subdomain 1" evidence="5">
    <location>
        <begin position="8"/>
        <end position="121"/>
    </location>
</feature>
<dbReference type="EMBL" id="VLLN01000001">
    <property type="protein sequence ID" value="TWJ33424.1"/>
    <property type="molecule type" value="Genomic_DNA"/>
</dbReference>
<dbReference type="GO" id="GO:0004674">
    <property type="term" value="F:protein serine/threonine kinase activity"/>
    <property type="evidence" value="ECO:0007669"/>
    <property type="project" value="TreeGrafter"/>
</dbReference>
<evidence type="ECO:0000256" key="1">
    <source>
        <dbReference type="ARBA" id="ARBA00010164"/>
    </source>
</evidence>
<dbReference type="Pfam" id="PF13657">
    <property type="entry name" value="Couple_hipA"/>
    <property type="match status" value="1"/>
</dbReference>
<dbReference type="PANTHER" id="PTHR37419">
    <property type="entry name" value="SERINE/THREONINE-PROTEIN KINASE TOXIN HIPA"/>
    <property type="match status" value="1"/>
</dbReference>
<keyword evidence="7" id="KW-1185">Reference proteome</keyword>
<dbReference type="Pfam" id="PF07804">
    <property type="entry name" value="HipA_C"/>
    <property type="match status" value="1"/>
</dbReference>
<evidence type="ECO:0000259" key="4">
    <source>
        <dbReference type="Pfam" id="PF07804"/>
    </source>
</evidence>
<dbReference type="GO" id="GO:0005829">
    <property type="term" value="C:cytosol"/>
    <property type="evidence" value="ECO:0007669"/>
    <property type="project" value="TreeGrafter"/>
</dbReference>
<protein>
    <submittedName>
        <fullName evidence="6">Serine/threonine-protein kinase HipA</fullName>
    </submittedName>
</protein>
<evidence type="ECO:0000313" key="7">
    <source>
        <dbReference type="Proteomes" id="UP000319449"/>
    </source>
</evidence>
<gene>
    <name evidence="6" type="ORF">JN12_00098</name>
</gene>
<evidence type="ECO:0000259" key="5">
    <source>
        <dbReference type="Pfam" id="PF13657"/>
    </source>
</evidence>